<reference evidence="3 4" key="1">
    <citation type="submission" date="2012-04" db="EMBL/GenBank/DDBJ databases">
        <title>Complete genome of Rhodanobacter sp. 2APBS1.</title>
        <authorList>
            <consortium name="US DOE Joint Genome Institute"/>
            <person name="Huntemann M."/>
            <person name="Wei C.-L."/>
            <person name="Han J."/>
            <person name="Detter J.C."/>
            <person name="Han C."/>
            <person name="Tapia R."/>
            <person name="Munk A.C.C."/>
            <person name="Chen A."/>
            <person name="Krypides N."/>
            <person name="Mavromatis K."/>
            <person name="Markowitz V."/>
            <person name="Szeto E."/>
            <person name="Ivanova N."/>
            <person name="Mikhailova N."/>
            <person name="Ovchinnikova G."/>
            <person name="Pagani I."/>
            <person name="Pati A."/>
            <person name="Goodwin L."/>
            <person name="Peters L."/>
            <person name="Pitluck S."/>
            <person name="Woyke T."/>
            <person name="Prakash O."/>
            <person name="Elkins J."/>
            <person name="Brown S."/>
            <person name="Palumbo A."/>
            <person name="Hemme C."/>
            <person name="Zhou J."/>
            <person name="Watson D."/>
            <person name="Jardine P."/>
            <person name="Kostka J."/>
            <person name="Green S."/>
        </authorList>
    </citation>
    <scope>NUCLEOTIDE SEQUENCE [LARGE SCALE GENOMIC DNA]</scope>
    <source>
        <strain evidence="3 4">2APBS1</strain>
    </source>
</reference>
<organism evidence="3 4">
    <name type="scientific">Rhodanobacter denitrificans</name>
    <dbReference type="NCBI Taxonomy" id="666685"/>
    <lineage>
        <taxon>Bacteria</taxon>
        <taxon>Pseudomonadati</taxon>
        <taxon>Pseudomonadota</taxon>
        <taxon>Gammaproteobacteria</taxon>
        <taxon>Lysobacterales</taxon>
        <taxon>Rhodanobacteraceae</taxon>
        <taxon>Rhodanobacter</taxon>
    </lineage>
</organism>
<evidence type="ECO:0000259" key="2">
    <source>
        <dbReference type="Pfam" id="PF13546"/>
    </source>
</evidence>
<dbReference type="InterPro" id="IPR039365">
    <property type="entry name" value="IS701-like"/>
</dbReference>
<keyword evidence="4" id="KW-1185">Reference proteome</keyword>
<feature type="compositionally biased region" description="Basic and acidic residues" evidence="1">
    <location>
        <begin position="431"/>
        <end position="443"/>
    </location>
</feature>
<dbReference type="Proteomes" id="UP000011859">
    <property type="component" value="Chromosome"/>
</dbReference>
<dbReference type="KEGG" id="rhd:R2APBS1_3903"/>
<protein>
    <submittedName>
        <fullName evidence="3">Transposase family protein</fullName>
    </submittedName>
</protein>
<evidence type="ECO:0000313" key="4">
    <source>
        <dbReference type="Proteomes" id="UP000011859"/>
    </source>
</evidence>
<dbReference type="HOGENOM" id="CLU_033141_3_1_6"/>
<dbReference type="PANTHER" id="PTHR33627:SF1">
    <property type="entry name" value="TRANSPOSASE"/>
    <property type="match status" value="1"/>
</dbReference>
<dbReference type="NCBIfam" id="NF033540">
    <property type="entry name" value="transpos_IS701"/>
    <property type="match status" value="1"/>
</dbReference>
<feature type="domain" description="Transposase IS701-like DDE" evidence="2">
    <location>
        <begin position="20"/>
        <end position="291"/>
    </location>
</feature>
<sequence>MGIGLEGRFERYGEAMVIAMGHADRVAPTRWYLQGLMLPGGRKSVEPMAARVRPQDVRATHQSMHHLVSTSAWNDDALLAAVAEQVLPVLTHGGTTPCFWIIDDTGFPKKGRHSVGVARQYCGQTGKTDNCRVAVSLSLATDSNSLPLAYQLYLPAEWTDDPQRCAAVGVPASVGFLTKNQIAVAQIRAAVAAGVPRGVVLGDAAYGDDSMLRDALSTQDLIYALGVRPLTAVWWGKHQPATPPPPATGGGRPRVRVCRDAAHRPISVRALAQALPARAYRTITWRQGSAEPLSGRFARVRVVAAHDDRDRAPEWLVIEWPGGDAEPLRYWLSTLPKATTFKALVGTIKGRWRIERDYLELKQELGLGHYEGRNWRGFHHHASLCIAAYGFLTLERLRGSKKNRARFKAPAVPEGFRPRGAGADAAPSTALDRDRTLSSRPPDRATVGAMSLLRHGASEHQTSLVTQ</sequence>
<dbReference type="eggNOG" id="COG5659">
    <property type="taxonomic scope" value="Bacteria"/>
</dbReference>
<dbReference type="Pfam" id="PF13546">
    <property type="entry name" value="DDE_5"/>
    <property type="match status" value="1"/>
</dbReference>
<dbReference type="PANTHER" id="PTHR33627">
    <property type="entry name" value="TRANSPOSASE"/>
    <property type="match status" value="1"/>
</dbReference>
<dbReference type="RefSeq" id="WP_015449170.1">
    <property type="nucleotide sequence ID" value="NC_020541.1"/>
</dbReference>
<evidence type="ECO:0000256" key="1">
    <source>
        <dbReference type="SAM" id="MobiDB-lite"/>
    </source>
</evidence>
<gene>
    <name evidence="3" type="ORF">R2APBS1_3903</name>
</gene>
<dbReference type="SUPFAM" id="SSF53098">
    <property type="entry name" value="Ribonuclease H-like"/>
    <property type="match status" value="1"/>
</dbReference>
<accession>M4NMT2</accession>
<feature type="region of interest" description="Disordered" evidence="1">
    <location>
        <begin position="407"/>
        <end position="444"/>
    </location>
</feature>
<dbReference type="AlphaFoldDB" id="M4NMT2"/>
<dbReference type="InterPro" id="IPR038721">
    <property type="entry name" value="IS701-like_DDE_dom"/>
</dbReference>
<dbReference type="STRING" id="666685.R2APBS1_3903"/>
<proteinExistence type="predicted"/>
<evidence type="ECO:0000313" key="3">
    <source>
        <dbReference type="EMBL" id="AGG90953.1"/>
    </source>
</evidence>
<dbReference type="EMBL" id="CP003470">
    <property type="protein sequence ID" value="AGG90953.1"/>
    <property type="molecule type" value="Genomic_DNA"/>
</dbReference>
<dbReference type="InterPro" id="IPR012337">
    <property type="entry name" value="RNaseH-like_sf"/>
</dbReference>
<name>M4NMT2_9GAMM</name>